<protein>
    <submittedName>
        <fullName evidence="1">Uncharacterized protein</fullName>
    </submittedName>
</protein>
<dbReference type="EMBL" id="CAJVCH010277477">
    <property type="protein sequence ID" value="CAG7734839.1"/>
    <property type="molecule type" value="Genomic_DNA"/>
</dbReference>
<dbReference type="OrthoDB" id="8248316at2759"/>
<proteinExistence type="predicted"/>
<evidence type="ECO:0000313" key="1">
    <source>
        <dbReference type="EMBL" id="CAG7734839.1"/>
    </source>
</evidence>
<dbReference type="AlphaFoldDB" id="A0A8J2P8A7"/>
<gene>
    <name evidence="1" type="ORF">AFUS01_LOCUS23204</name>
</gene>
<name>A0A8J2P8A7_9HEXA</name>
<dbReference type="Proteomes" id="UP000708208">
    <property type="component" value="Unassembled WGS sequence"/>
</dbReference>
<evidence type="ECO:0000313" key="2">
    <source>
        <dbReference type="Proteomes" id="UP000708208"/>
    </source>
</evidence>
<organism evidence="1 2">
    <name type="scientific">Allacma fusca</name>
    <dbReference type="NCBI Taxonomy" id="39272"/>
    <lineage>
        <taxon>Eukaryota</taxon>
        <taxon>Metazoa</taxon>
        <taxon>Ecdysozoa</taxon>
        <taxon>Arthropoda</taxon>
        <taxon>Hexapoda</taxon>
        <taxon>Collembola</taxon>
        <taxon>Symphypleona</taxon>
        <taxon>Sminthuridae</taxon>
        <taxon>Allacma</taxon>
    </lineage>
</organism>
<accession>A0A8J2P8A7</accession>
<reference evidence="1" key="1">
    <citation type="submission" date="2021-06" db="EMBL/GenBank/DDBJ databases">
        <authorList>
            <person name="Hodson N. C."/>
            <person name="Mongue J. A."/>
            <person name="Jaron S. K."/>
        </authorList>
    </citation>
    <scope>NUCLEOTIDE SEQUENCE</scope>
</reference>
<sequence length="172" mass="18493">MGSSISVVNKTKYDLHVCLKQVSPLYFENYVKPGGSFTRDVGKVWFTIEARLSLQKNEYSTGKSVLTGVLFSGTTILSLLRPGLLTGAAGAVGGVAASNDGGVVWSPGWYLGYDRRVEIRSKVVAIPQIDDPSSGISERRITGEGGILQFYLIEVCPSGCGRESRGRCPHCC</sequence>
<keyword evidence="2" id="KW-1185">Reference proteome</keyword>
<comment type="caution">
    <text evidence="1">The sequence shown here is derived from an EMBL/GenBank/DDBJ whole genome shotgun (WGS) entry which is preliminary data.</text>
</comment>